<sequence length="782" mass="84447">MVAPALPPALRPTLGLLIVAAGLHSAWLVFGWGGAEWREWFSDLHYLLVVGLFLVAVGQLFARSTGPLRVAFAWLLAHALVRFAAEGSWAYLELIVRVPPFPSFADGLYFLAYLLQGAAFVLLARLPLLGLRTARLALDSLIVVGAVGVFSWQLFLAGIAGDASEPLVSRLVSLTYPVLDLFLLSLLLLAVFRHQRLRAHEVFFALGLGLNIIGDFIFVYLTQTGSYVTGHPVDALWAWSFVLEGLGAAFAVRVGPRASRRPGTWQVRLTLLSPYLALLASFALLLALYQRQTLAVSGVLWGTALVTVLVMVRQIVMFIDNARLHRALTAREAELEHLAHHDPLTGLPNRRALTAHLEEAVRRARASGTRLALLFVDLDGFKHINDTLGHAAGDAALREVARRLRENAPAGAQVARLSGDEFAVVVPDLAEADAALPVGEALLSALTAPLALPGTGARVGASVGVAVWPDHVPDAGGLLRSADSAMYHVKLRGKNGVRLFSPELDAEWRGRQEIERHLRGALDRGEFRLHYQPQCGPGGEVVGAEALLRWTHPELGEVPPRRFVPVAEDLGLIGPLGEWVLREACRQAAAWRAGGLPLRVAVNVSPAQFAQADFPAQVRAALESAGLPGSALDLEITERLLVQDMARTAHQLALLGGWGVRISIDDFGTGHSALAYLLRLPISALKVDRGFVQELDEAGQDGVGAARVVQAVAGLAHNLGLTVVAEGVEEPWQRQRVLDLGCDYVQGYFLARPLPPAEFERWWRAHEAGRGVPAPGPVEVPV</sequence>
<dbReference type="Pfam" id="PF00563">
    <property type="entry name" value="EAL"/>
    <property type="match status" value="1"/>
</dbReference>
<dbReference type="SUPFAM" id="SSF141868">
    <property type="entry name" value="EAL domain-like"/>
    <property type="match status" value="1"/>
</dbReference>
<dbReference type="Proteomes" id="UP000236569">
    <property type="component" value="Unassembled WGS sequence"/>
</dbReference>
<feature type="transmembrane region" description="Helical" evidence="1">
    <location>
        <begin position="295"/>
        <end position="316"/>
    </location>
</feature>
<feature type="transmembrane region" description="Helical" evidence="1">
    <location>
        <begin position="104"/>
        <end position="124"/>
    </location>
</feature>
<comment type="caution">
    <text evidence="4">The sequence shown here is derived from an EMBL/GenBank/DDBJ whole genome shotgun (WGS) entry which is preliminary data.</text>
</comment>
<feature type="transmembrane region" description="Helical" evidence="1">
    <location>
        <begin position="44"/>
        <end position="62"/>
    </location>
</feature>
<gene>
    <name evidence="4" type="ORF">DAERI_220026</name>
</gene>
<proteinExistence type="predicted"/>
<evidence type="ECO:0000256" key="1">
    <source>
        <dbReference type="SAM" id="Phobius"/>
    </source>
</evidence>
<feature type="transmembrane region" description="Helical" evidence="1">
    <location>
        <begin position="235"/>
        <end position="255"/>
    </location>
</feature>
<keyword evidence="1" id="KW-1133">Transmembrane helix</keyword>
<name>A0A2I9D0L4_9DEIO</name>
<dbReference type="InterPro" id="IPR035919">
    <property type="entry name" value="EAL_sf"/>
</dbReference>
<organism evidence="4 5">
    <name type="scientific">Deinococcus aerius</name>
    <dbReference type="NCBI Taxonomy" id="200253"/>
    <lineage>
        <taxon>Bacteria</taxon>
        <taxon>Thermotogati</taxon>
        <taxon>Deinococcota</taxon>
        <taxon>Deinococci</taxon>
        <taxon>Deinococcales</taxon>
        <taxon>Deinococcaceae</taxon>
        <taxon>Deinococcus</taxon>
    </lineage>
</organism>
<dbReference type="SMART" id="SM00267">
    <property type="entry name" value="GGDEF"/>
    <property type="match status" value="1"/>
</dbReference>
<dbReference type="Gene3D" id="3.20.20.450">
    <property type="entry name" value="EAL domain"/>
    <property type="match status" value="1"/>
</dbReference>
<evidence type="ECO:0000313" key="5">
    <source>
        <dbReference type="Proteomes" id="UP000236569"/>
    </source>
</evidence>
<dbReference type="SUPFAM" id="SSF55073">
    <property type="entry name" value="Nucleotide cyclase"/>
    <property type="match status" value="1"/>
</dbReference>
<dbReference type="CDD" id="cd01948">
    <property type="entry name" value="EAL"/>
    <property type="match status" value="1"/>
</dbReference>
<reference evidence="5" key="1">
    <citation type="submission" date="2018-01" db="EMBL/GenBank/DDBJ databases">
        <title>Draft Genome Sequence of the Radioresistant Bacterium Deinococcus aerius TR0125, Isolated from the Higher Atmosphere above Japan.</title>
        <authorList>
            <person name="Satoh K."/>
            <person name="Arai H."/>
            <person name="Sanzen T."/>
            <person name="Kawaguchi Y."/>
            <person name="Hayashi H."/>
            <person name="Yokobori S."/>
            <person name="Yamagishi A."/>
            <person name="Oono Y."/>
            <person name="Narumi I."/>
        </authorList>
    </citation>
    <scope>NUCLEOTIDE SEQUENCE [LARGE SCALE GENOMIC DNA]</scope>
    <source>
        <strain evidence="5">TR0125</strain>
    </source>
</reference>
<dbReference type="NCBIfam" id="TIGR00254">
    <property type="entry name" value="GGDEF"/>
    <property type="match status" value="1"/>
</dbReference>
<keyword evidence="1" id="KW-0812">Transmembrane</keyword>
<dbReference type="EMBL" id="BFAG01000022">
    <property type="protein sequence ID" value="GBF08083.1"/>
    <property type="molecule type" value="Genomic_DNA"/>
</dbReference>
<dbReference type="InterPro" id="IPR029787">
    <property type="entry name" value="Nucleotide_cyclase"/>
</dbReference>
<evidence type="ECO:0000259" key="3">
    <source>
        <dbReference type="PROSITE" id="PS50887"/>
    </source>
</evidence>
<feature type="transmembrane region" description="Helical" evidence="1">
    <location>
        <begin position="267"/>
        <end position="289"/>
    </location>
</feature>
<feature type="transmembrane region" description="Helical" evidence="1">
    <location>
        <begin position="136"/>
        <end position="159"/>
    </location>
</feature>
<feature type="transmembrane region" description="Helical" evidence="1">
    <location>
        <begin position="171"/>
        <end position="191"/>
    </location>
</feature>
<dbReference type="PROSITE" id="PS50883">
    <property type="entry name" value="EAL"/>
    <property type="match status" value="1"/>
</dbReference>
<feature type="transmembrane region" description="Helical" evidence="1">
    <location>
        <begin position="203"/>
        <end position="223"/>
    </location>
</feature>
<protein>
    <submittedName>
        <fullName evidence="4">Diguanylate cyclase/phosphodiesterase</fullName>
    </submittedName>
</protein>
<accession>A0A2I9D0L4</accession>
<dbReference type="SMART" id="SM00052">
    <property type="entry name" value="EAL"/>
    <property type="match status" value="1"/>
</dbReference>
<dbReference type="Pfam" id="PF00990">
    <property type="entry name" value="GGDEF"/>
    <property type="match status" value="1"/>
</dbReference>
<keyword evidence="5" id="KW-1185">Reference proteome</keyword>
<dbReference type="Gene3D" id="3.30.70.270">
    <property type="match status" value="1"/>
</dbReference>
<dbReference type="InterPro" id="IPR052155">
    <property type="entry name" value="Biofilm_reg_signaling"/>
</dbReference>
<dbReference type="AlphaFoldDB" id="A0A2I9D0L4"/>
<feature type="domain" description="EAL" evidence="2">
    <location>
        <begin position="511"/>
        <end position="767"/>
    </location>
</feature>
<dbReference type="PROSITE" id="PS50887">
    <property type="entry name" value="GGDEF"/>
    <property type="match status" value="1"/>
</dbReference>
<feature type="transmembrane region" description="Helical" evidence="1">
    <location>
        <begin position="71"/>
        <end position="92"/>
    </location>
</feature>
<dbReference type="InterPro" id="IPR001633">
    <property type="entry name" value="EAL_dom"/>
</dbReference>
<dbReference type="CDD" id="cd01949">
    <property type="entry name" value="GGDEF"/>
    <property type="match status" value="1"/>
</dbReference>
<dbReference type="InterPro" id="IPR000160">
    <property type="entry name" value="GGDEF_dom"/>
</dbReference>
<feature type="transmembrane region" description="Helical" evidence="1">
    <location>
        <begin position="12"/>
        <end position="32"/>
    </location>
</feature>
<dbReference type="InterPro" id="IPR043128">
    <property type="entry name" value="Rev_trsase/Diguanyl_cyclase"/>
</dbReference>
<evidence type="ECO:0000313" key="4">
    <source>
        <dbReference type="EMBL" id="GBF08083.1"/>
    </source>
</evidence>
<dbReference type="PANTHER" id="PTHR44757">
    <property type="entry name" value="DIGUANYLATE CYCLASE DGCP"/>
    <property type="match status" value="1"/>
</dbReference>
<keyword evidence="1" id="KW-0472">Membrane</keyword>
<feature type="domain" description="GGDEF" evidence="3">
    <location>
        <begin position="369"/>
        <end position="502"/>
    </location>
</feature>
<dbReference type="PANTHER" id="PTHR44757:SF2">
    <property type="entry name" value="BIOFILM ARCHITECTURE MAINTENANCE PROTEIN MBAA"/>
    <property type="match status" value="1"/>
</dbReference>
<evidence type="ECO:0000259" key="2">
    <source>
        <dbReference type="PROSITE" id="PS50883"/>
    </source>
</evidence>